<keyword evidence="2" id="KW-1185">Reference proteome</keyword>
<organism evidence="1 2">
    <name type="scientific">Aeromonas phage Aeh1</name>
    <dbReference type="NCBI Taxonomy" id="2880362"/>
    <lineage>
        <taxon>Viruses</taxon>
        <taxon>Duplodnaviria</taxon>
        <taxon>Heunggongvirae</taxon>
        <taxon>Uroviricota</taxon>
        <taxon>Caudoviricetes</taxon>
        <taxon>Pantevenvirales</taxon>
        <taxon>Straboviridae</taxon>
        <taxon>Cinqassovirus</taxon>
        <taxon>Cinqassovirus aeh1</taxon>
    </lineage>
</organism>
<evidence type="ECO:0000313" key="1">
    <source>
        <dbReference type="EMBL" id="AAQ17705.1"/>
    </source>
</evidence>
<reference evidence="1 2" key="1">
    <citation type="journal article" date="2001" name="J. Bacteriol.">
        <title>Phylogeny of the major head and tail genes of the wide-ranging T4-type bacteriophages.</title>
        <authorList>
            <person name="Tetart F."/>
            <person name="Desplats C."/>
            <person name="Kutateladze M."/>
            <person name="Monod C."/>
            <person name="Ackermann H.W."/>
            <person name="Krisch H.M."/>
        </authorList>
    </citation>
    <scope>NUCLEOTIDE SEQUENCE</scope>
</reference>
<dbReference type="Proteomes" id="UP000002555">
    <property type="component" value="Segment"/>
</dbReference>
<dbReference type="EMBL" id="AY266303">
    <property type="protein sequence ID" value="AAQ17705.1"/>
    <property type="molecule type" value="Genomic_DNA"/>
</dbReference>
<evidence type="ECO:0000313" key="2">
    <source>
        <dbReference type="Proteomes" id="UP000002555"/>
    </source>
</evidence>
<accession>Q76Z41</accession>
<dbReference type="KEGG" id="vg:2658214"/>
<proteinExistence type="predicted"/>
<protein>
    <submittedName>
        <fullName evidence="1">Uncharacterized protein</fullName>
    </submittedName>
</protein>
<name>Q76Z41_9CAUD</name>
<sequence>MLKTIIDFLMPNRAKRLAELAATQARLNAKYSSGQRKSIIFWNGVADIKELANDIKTLNDIIECKINRDHIRRGLCFQIRTKMANVEFLKYYKYWSGNLGHVIKLNYLTGDCTDQYHSEKNGYYKEDQVAYYQARIELANHWLSILTPIYQDVLLYKGSR</sequence>
<dbReference type="RefSeq" id="NP_943928.1">
    <property type="nucleotide sequence ID" value="NC_005260.1"/>
</dbReference>
<gene>
    <name evidence="1" type="ORF">Aeh1ORF046c</name>
</gene>